<protein>
    <recommendedName>
        <fullName evidence="5">Chitinase</fullName>
    </recommendedName>
</protein>
<evidence type="ECO:0000313" key="4">
    <source>
        <dbReference type="Proteomes" id="UP000573603"/>
    </source>
</evidence>
<feature type="chain" id="PRO_5034002918" description="Chitinase" evidence="2">
    <location>
        <begin position="18"/>
        <end position="1115"/>
    </location>
</feature>
<keyword evidence="4" id="KW-1185">Reference proteome</keyword>
<reference evidence="3 4" key="1">
    <citation type="journal article" date="2020" name="BMC Genomics">
        <title>Correction to: Identification and distribution of gene clusters required for synthesis of sphingolipid metabolism inhibitors in diverse species of the filamentous fungus Fusarium.</title>
        <authorList>
            <person name="Kim H.S."/>
            <person name="Lohmar J.M."/>
            <person name="Busman M."/>
            <person name="Brown D.W."/>
            <person name="Naumann T.A."/>
            <person name="Divon H.H."/>
            <person name="Lysoe E."/>
            <person name="Uhlig S."/>
            <person name="Proctor R.H."/>
        </authorList>
    </citation>
    <scope>NUCLEOTIDE SEQUENCE [LARGE SCALE GENOMIC DNA]</scope>
    <source>
        <strain evidence="3 4">NRRL 25214</strain>
    </source>
</reference>
<comment type="caution">
    <text evidence="3">The sequence shown here is derived from an EMBL/GenBank/DDBJ whole genome shotgun (WGS) entry which is preliminary data.</text>
</comment>
<dbReference type="InterPro" id="IPR029167">
    <property type="entry name" value="Mug117"/>
</dbReference>
<evidence type="ECO:0008006" key="5">
    <source>
        <dbReference type="Google" id="ProtNLM"/>
    </source>
</evidence>
<dbReference type="EMBL" id="JABEVY010000139">
    <property type="protein sequence ID" value="KAF5247456.1"/>
    <property type="molecule type" value="Genomic_DNA"/>
</dbReference>
<feature type="region of interest" description="Disordered" evidence="1">
    <location>
        <begin position="204"/>
        <end position="232"/>
    </location>
</feature>
<feature type="region of interest" description="Disordered" evidence="1">
    <location>
        <begin position="126"/>
        <end position="155"/>
    </location>
</feature>
<dbReference type="AlphaFoldDB" id="A0A8H4ZKG0"/>
<feature type="region of interest" description="Disordered" evidence="1">
    <location>
        <begin position="810"/>
        <end position="877"/>
    </location>
</feature>
<feature type="region of interest" description="Disordered" evidence="1">
    <location>
        <begin position="404"/>
        <end position="455"/>
    </location>
</feature>
<feature type="compositionally biased region" description="Basic and acidic residues" evidence="1">
    <location>
        <begin position="824"/>
        <end position="836"/>
    </location>
</feature>
<dbReference type="Proteomes" id="UP000573603">
    <property type="component" value="Unassembled WGS sequence"/>
</dbReference>
<name>A0A8H4ZKG0_9HYPO</name>
<feature type="region of interest" description="Disordered" evidence="1">
    <location>
        <begin position="254"/>
        <end position="274"/>
    </location>
</feature>
<feature type="compositionally biased region" description="Low complexity" evidence="1">
    <location>
        <begin position="857"/>
        <end position="877"/>
    </location>
</feature>
<dbReference type="Pfam" id="PF15474">
    <property type="entry name" value="MU117"/>
    <property type="match status" value="1"/>
</dbReference>
<feature type="compositionally biased region" description="Low complexity" evidence="1">
    <location>
        <begin position="128"/>
        <end position="139"/>
    </location>
</feature>
<gene>
    <name evidence="3" type="ORF">FANTH_6364</name>
</gene>
<feature type="compositionally biased region" description="Polar residues" evidence="1">
    <location>
        <begin position="140"/>
        <end position="155"/>
    </location>
</feature>
<keyword evidence="2" id="KW-0732">Signal</keyword>
<feature type="compositionally biased region" description="Polar residues" evidence="1">
    <location>
        <begin position="838"/>
        <end position="856"/>
    </location>
</feature>
<sequence>MLATFFAISALPVCTLAQYAVLDAAPATSESTYTSQAFIPPVIDTYKEVPVDLYATRGDVSVITESNTEAVYVKPETTTQRLPVVAQDSTTQQALGQDTTAPIPLVKDTITGPSSIIDSSTRPASVITTTTGPVPVVGTSNGSAPINNSTQPTVRGTTTQPIVLYTTTRHPIVPGITSKQQAAIQLTTTELKPPTVDLTTRLTLETTSNQRINPTPGSQTPSRRPVDKGTTGNPIVETTTQQASVQDIATTAAGQPVKTVEESNPTTKDNQPAITQSPTINVAQAAIASISSVSSQVDALIPIINRWTKDPKSLIDETNKKVENTHDDIIAVIVGLGGKPDVPCNKRRGLRMRRLEKRGLVGPIGDVIKKLACMAQDLTKMSSNIIAGNVMAVTSFIPEVKNKNDDLTEEEENKRKETKESTKQKTTKEPVTEKPSSTEESTTTEDTTTTTSDSIVCASGSCSGSSCPIGLGSGGSMPKRMHSIPRNIKCQDIPITTIDGPLPTGPIIFDGSKRDKGLEARMFTDNDMSANPHYIHAVSIMPETIWNDQIGLTSGHFVGAPPVGDWSAAGVNGIYGCTAVLVVSNMGVYTSHIWENPGFVVNIDRKPTSDDFFETNVYKVLRDGALNPTVVTGISSLIGTDSAPGPLHSQFEPHVFVVTPFNENQSPENPSLYRYEARAYQLANRVTGIIPGALSGGVYGYNPVNKVESTGGGFLGRTIVEFDMLDGFIASEQDPTERQPVGQWRFWVEEYLWATHSFNVYPDFIDYAAAEAVAKIRSVRKMTLSINKSTTSEASPIGDIATMFDTASTAGASADSSTNGETTETVRKGTTEDKSAEATPTRSENSLPASTPSTLITTTRASSDAVTSSVTSEASTTSEEGRTYYPCVIYGGPRVSKPYCQCSTTVFGKQYATTASMINNSCADYTSFPSPVIPVTDAPLTQVPIETPFTITDDGTVLIYSAYTFEYFNLGSFHVTVTGGYGAPSTVSTPLPSQTAVDNDGHGQCGTSDSLSKNGFGDACDRAINGFDDDTVYTGFTSRYSRLTKGILMFASWGQAACVAKFECDDYGIGMKGSDIIAAREEAKKEDGIWICGHIRLSNSCSIVMDYCTNCHSNG</sequence>
<evidence type="ECO:0000256" key="2">
    <source>
        <dbReference type="SAM" id="SignalP"/>
    </source>
</evidence>
<organism evidence="3 4">
    <name type="scientific">Fusarium anthophilum</name>
    <dbReference type="NCBI Taxonomy" id="48485"/>
    <lineage>
        <taxon>Eukaryota</taxon>
        <taxon>Fungi</taxon>
        <taxon>Dikarya</taxon>
        <taxon>Ascomycota</taxon>
        <taxon>Pezizomycotina</taxon>
        <taxon>Sordariomycetes</taxon>
        <taxon>Hypocreomycetidae</taxon>
        <taxon>Hypocreales</taxon>
        <taxon>Nectriaceae</taxon>
        <taxon>Fusarium</taxon>
        <taxon>Fusarium fujikuroi species complex</taxon>
    </lineage>
</organism>
<evidence type="ECO:0000256" key="1">
    <source>
        <dbReference type="SAM" id="MobiDB-lite"/>
    </source>
</evidence>
<evidence type="ECO:0000313" key="3">
    <source>
        <dbReference type="EMBL" id="KAF5247456.1"/>
    </source>
</evidence>
<proteinExistence type="predicted"/>
<feature type="compositionally biased region" description="Basic and acidic residues" evidence="1">
    <location>
        <begin position="404"/>
        <end position="432"/>
    </location>
</feature>
<feature type="compositionally biased region" description="Polar residues" evidence="1">
    <location>
        <begin position="262"/>
        <end position="274"/>
    </location>
</feature>
<feature type="compositionally biased region" description="Polar residues" evidence="1">
    <location>
        <begin position="204"/>
        <end position="222"/>
    </location>
</feature>
<feature type="signal peptide" evidence="2">
    <location>
        <begin position="1"/>
        <end position="17"/>
    </location>
</feature>
<accession>A0A8H4ZKG0</accession>
<feature type="compositionally biased region" description="Low complexity" evidence="1">
    <location>
        <begin position="438"/>
        <end position="455"/>
    </location>
</feature>